<accession>A0A368L0J6</accession>
<dbReference type="InterPro" id="IPR007690">
    <property type="entry name" value="T2SS_GspM"/>
</dbReference>
<dbReference type="AlphaFoldDB" id="A0A368L0J6"/>
<keyword evidence="1" id="KW-0812">Transmembrane</keyword>
<comment type="caution">
    <text evidence="2">The sequence shown here is derived from an EMBL/GenBank/DDBJ whole genome shotgun (WGS) entry which is preliminary data.</text>
</comment>
<evidence type="ECO:0000313" key="3">
    <source>
        <dbReference type="Proteomes" id="UP000252357"/>
    </source>
</evidence>
<proteinExistence type="predicted"/>
<feature type="transmembrane region" description="Helical" evidence="1">
    <location>
        <begin position="32"/>
        <end position="50"/>
    </location>
</feature>
<dbReference type="Gene3D" id="3.30.1360.100">
    <property type="entry name" value="General secretion pathway protein M, EpsM"/>
    <property type="match status" value="1"/>
</dbReference>
<name>A0A368L0J6_9BURK</name>
<dbReference type="RefSeq" id="WP_114403412.1">
    <property type="nucleotide sequence ID" value="NZ_QPGB01000005.1"/>
</dbReference>
<keyword evidence="3" id="KW-1185">Reference proteome</keyword>
<protein>
    <recommendedName>
        <fullName evidence="4">Type II secretion system protein M</fullName>
    </recommendedName>
</protein>
<keyword evidence="1" id="KW-0472">Membrane</keyword>
<dbReference type="EMBL" id="QPGB01000005">
    <property type="protein sequence ID" value="RCS56811.1"/>
    <property type="molecule type" value="Genomic_DNA"/>
</dbReference>
<keyword evidence="1" id="KW-1133">Transmembrane helix</keyword>
<evidence type="ECO:0008006" key="4">
    <source>
        <dbReference type="Google" id="ProtNLM"/>
    </source>
</evidence>
<dbReference type="GO" id="GO:0015628">
    <property type="term" value="P:protein secretion by the type II secretion system"/>
    <property type="evidence" value="ECO:0007669"/>
    <property type="project" value="InterPro"/>
</dbReference>
<dbReference type="Pfam" id="PF04612">
    <property type="entry name" value="T2SSM"/>
    <property type="match status" value="1"/>
</dbReference>
<sequence>MTSTTSLAVRLEPLRQALYQRWQALDQRNQRALSVLAGALLLTIVWLVFWQPVQQRVQKLTQRVQMQRSNGEQVLGLLEQAKTLQGQATPVSVPAAATARSPEWQNLSAASLGQLLKAGQLRGAEVRALTQGAQRGWQIDLPQASFNQLFSWLQLAAANGWQATLLEAERIGTGDQVRVRLQLGQTPAAR</sequence>
<evidence type="ECO:0000256" key="1">
    <source>
        <dbReference type="SAM" id="Phobius"/>
    </source>
</evidence>
<evidence type="ECO:0000313" key="2">
    <source>
        <dbReference type="EMBL" id="RCS56811.1"/>
    </source>
</evidence>
<organism evidence="2 3">
    <name type="scientific">Parvibium lacunae</name>
    <dbReference type="NCBI Taxonomy" id="1888893"/>
    <lineage>
        <taxon>Bacteria</taxon>
        <taxon>Pseudomonadati</taxon>
        <taxon>Pseudomonadota</taxon>
        <taxon>Betaproteobacteria</taxon>
        <taxon>Burkholderiales</taxon>
        <taxon>Alcaligenaceae</taxon>
        <taxon>Parvibium</taxon>
    </lineage>
</organism>
<reference evidence="2 3" key="1">
    <citation type="journal article" date="2018" name="Int. J. Syst. Evol. Microbiol.">
        <title>Parvibium lacunae gen. nov., sp. nov., a new member of the family Alcaligenaceae isolated from a freshwater pond.</title>
        <authorList>
            <person name="Chen W.M."/>
            <person name="Xie P.B."/>
            <person name="Hsu M.Y."/>
            <person name="Sheu S.Y."/>
        </authorList>
    </citation>
    <scope>NUCLEOTIDE SEQUENCE [LARGE SCALE GENOMIC DNA]</scope>
    <source>
        <strain evidence="2 3">KMB9</strain>
    </source>
</reference>
<gene>
    <name evidence="2" type="ORF">DU000_10750</name>
</gene>
<dbReference type="GO" id="GO:0015627">
    <property type="term" value="C:type II protein secretion system complex"/>
    <property type="evidence" value="ECO:0007669"/>
    <property type="project" value="InterPro"/>
</dbReference>
<dbReference type="Proteomes" id="UP000252357">
    <property type="component" value="Unassembled WGS sequence"/>
</dbReference>
<dbReference type="OrthoDB" id="2200301at2"/>